<reference evidence="5" key="1">
    <citation type="submission" date="2025-08" db="UniProtKB">
        <authorList>
            <consortium name="RefSeq"/>
        </authorList>
    </citation>
    <scope>IDENTIFICATION</scope>
    <source>
        <strain evidence="5">Wakin</strain>
        <tissue evidence="5">Muscle</tissue>
    </source>
</reference>
<feature type="domain" description="DNA/RNA non-specific endonuclease/pyrophosphatase/phosphodiesterase" evidence="3">
    <location>
        <begin position="63"/>
        <end position="273"/>
    </location>
</feature>
<dbReference type="InterPro" id="IPR044929">
    <property type="entry name" value="DNA/RNA_non-sp_Endonuclease_sf"/>
</dbReference>
<keyword evidence="5" id="KW-0540">Nuclease</keyword>
<dbReference type="GeneID" id="113062001"/>
<dbReference type="AlphaFoldDB" id="A0A6P6LS13"/>
<evidence type="ECO:0000259" key="3">
    <source>
        <dbReference type="SMART" id="SM00892"/>
    </source>
</evidence>
<keyword evidence="1" id="KW-0732">Signal</keyword>
<evidence type="ECO:0000313" key="5">
    <source>
        <dbReference type="RefSeq" id="XP_026087285.1"/>
    </source>
</evidence>
<dbReference type="SMART" id="SM00892">
    <property type="entry name" value="Endonuclease_NS"/>
    <property type="match status" value="1"/>
</dbReference>
<evidence type="ECO:0000259" key="2">
    <source>
        <dbReference type="SMART" id="SM00477"/>
    </source>
</evidence>
<accession>A0A6P6LS13</accession>
<keyword evidence="5" id="KW-0255">Endonuclease</keyword>
<name>A0A6P6LS13_CARAU</name>
<dbReference type="RefSeq" id="XP_026087285.1">
    <property type="nucleotide sequence ID" value="XM_026231500.1"/>
</dbReference>
<dbReference type="InterPro" id="IPR001604">
    <property type="entry name" value="Endo_G_ENPP1-like_dom"/>
</dbReference>
<keyword evidence="5" id="KW-0378">Hydrolase</keyword>
<dbReference type="OrthoDB" id="69221at2759"/>
<dbReference type="GO" id="GO:0003676">
    <property type="term" value="F:nucleic acid binding"/>
    <property type="evidence" value="ECO:0007669"/>
    <property type="project" value="InterPro"/>
</dbReference>
<dbReference type="KEGG" id="caua:113062001"/>
<dbReference type="InterPro" id="IPR044925">
    <property type="entry name" value="His-Me_finger_sf"/>
</dbReference>
<dbReference type="PANTHER" id="PTHR21472:SF15">
    <property type="entry name" value="ENDONUCLEASE DOMAIN-CONTAINING 1 PROTEIN-RELATED"/>
    <property type="match status" value="1"/>
</dbReference>
<feature type="chain" id="PRO_5028438842" evidence="1">
    <location>
        <begin position="20"/>
        <end position="289"/>
    </location>
</feature>
<dbReference type="Gene3D" id="3.40.570.10">
    <property type="entry name" value="Extracellular Endonuclease, subunit A"/>
    <property type="match status" value="1"/>
</dbReference>
<evidence type="ECO:0000313" key="4">
    <source>
        <dbReference type="Proteomes" id="UP000515129"/>
    </source>
</evidence>
<dbReference type="PROSITE" id="PS51257">
    <property type="entry name" value="PROKAR_LIPOPROTEIN"/>
    <property type="match status" value="1"/>
</dbReference>
<proteinExistence type="predicted"/>
<dbReference type="Pfam" id="PF01223">
    <property type="entry name" value="Endonuclease_NS"/>
    <property type="match status" value="1"/>
</dbReference>
<keyword evidence="4" id="KW-1185">Reference proteome</keyword>
<dbReference type="Proteomes" id="UP000515129">
    <property type="component" value="Chromosome 44"/>
</dbReference>
<feature type="domain" description="ENPP1-3/EXOG-like endonuclease/phosphodiesterase" evidence="2">
    <location>
        <begin position="64"/>
        <end position="268"/>
    </location>
</feature>
<dbReference type="InterPro" id="IPR039015">
    <property type="entry name" value="ENDOD1"/>
</dbReference>
<gene>
    <name evidence="5" type="primary">LOC113062001</name>
</gene>
<evidence type="ECO:0000256" key="1">
    <source>
        <dbReference type="SAM" id="SignalP"/>
    </source>
</evidence>
<protein>
    <submittedName>
        <fullName evidence="5">Endonuclease domain-containing 1 protein</fullName>
    </submittedName>
</protein>
<dbReference type="GO" id="GO:0016787">
    <property type="term" value="F:hydrolase activity"/>
    <property type="evidence" value="ECO:0007669"/>
    <property type="project" value="InterPro"/>
</dbReference>
<dbReference type="InterPro" id="IPR020821">
    <property type="entry name" value="ENPP1-3/EXOG-like_nuc-like"/>
</dbReference>
<organism evidence="4 5">
    <name type="scientific">Carassius auratus</name>
    <name type="common">Goldfish</name>
    <dbReference type="NCBI Taxonomy" id="7957"/>
    <lineage>
        <taxon>Eukaryota</taxon>
        <taxon>Metazoa</taxon>
        <taxon>Chordata</taxon>
        <taxon>Craniata</taxon>
        <taxon>Vertebrata</taxon>
        <taxon>Euteleostomi</taxon>
        <taxon>Actinopterygii</taxon>
        <taxon>Neopterygii</taxon>
        <taxon>Teleostei</taxon>
        <taxon>Ostariophysi</taxon>
        <taxon>Cypriniformes</taxon>
        <taxon>Cyprinidae</taxon>
        <taxon>Cyprininae</taxon>
        <taxon>Carassius</taxon>
    </lineage>
</organism>
<dbReference type="SMART" id="SM00477">
    <property type="entry name" value="NUC"/>
    <property type="match status" value="1"/>
</dbReference>
<dbReference type="SUPFAM" id="SSF54060">
    <property type="entry name" value="His-Me finger endonucleases"/>
    <property type="match status" value="1"/>
</dbReference>
<dbReference type="GO" id="GO:0046872">
    <property type="term" value="F:metal ion binding"/>
    <property type="evidence" value="ECO:0007669"/>
    <property type="project" value="InterPro"/>
</dbReference>
<sequence length="289" mass="33235">MKLFIVSVSVLLAFSCISSELVDKFSKCGDFFFNQKPPVIPGILEDSAAQENNYKTICQRYEQSVKYATLYNTTGKIPVFSAYKYTGIQKYKKLTKIPWMIESQLEPVGSGMHEPFVNQATTGDYYYDNKQNVSPGHLFPVCYAADRETAESTFTLTNSIPQRSILETGIWIDKEQEMKVIMDEYCRDEKKNNKILAYVLTGALPGSNILNKRVNIPSHKWMAFCCYNSTGKSWLSKAYWAENKIKNYEISQKSLEQLQTFLNETWGKQVKLFYNDCNFREQPSSVRSV</sequence>
<dbReference type="PANTHER" id="PTHR21472">
    <property type="entry name" value="ENDONUCLEASE DOMAIN-CONTAINING 1 PROTEIN ENDOD1"/>
    <property type="match status" value="1"/>
</dbReference>
<feature type="signal peptide" evidence="1">
    <location>
        <begin position="1"/>
        <end position="19"/>
    </location>
</feature>